<dbReference type="EMBL" id="LAXD01000001">
    <property type="protein sequence ID" value="KWX02806.1"/>
    <property type="molecule type" value="Genomic_DNA"/>
</dbReference>
<comment type="caution">
    <text evidence="5">The sequence shown here is derived from an EMBL/GenBank/DDBJ whole genome shotgun (WGS) entry which is preliminary data.</text>
</comment>
<proteinExistence type="predicted"/>
<dbReference type="GO" id="GO:0004674">
    <property type="term" value="F:protein serine/threonine kinase activity"/>
    <property type="evidence" value="ECO:0007669"/>
    <property type="project" value="UniProtKB-KW"/>
</dbReference>
<evidence type="ECO:0000313" key="3">
    <source>
        <dbReference type="EMBL" id="KWW98164.1"/>
    </source>
</evidence>
<dbReference type="RefSeq" id="WP_141658794.1">
    <property type="nucleotide sequence ID" value="NZ_JYIJ01000019.1"/>
</dbReference>
<dbReference type="InterPro" id="IPR003594">
    <property type="entry name" value="HATPase_dom"/>
</dbReference>
<evidence type="ECO:0000313" key="4">
    <source>
        <dbReference type="EMBL" id="KWX02806.1"/>
    </source>
</evidence>
<dbReference type="SMART" id="SM00387">
    <property type="entry name" value="HATPase_c"/>
    <property type="match status" value="1"/>
</dbReference>
<dbReference type="SUPFAM" id="SSF55874">
    <property type="entry name" value="ATPase domain of HSP90 chaperone/DNA topoisomerase II/histidine kinase"/>
    <property type="match status" value="1"/>
</dbReference>
<dbReference type="Proteomes" id="UP000070659">
    <property type="component" value="Unassembled WGS sequence"/>
</dbReference>
<dbReference type="PANTHER" id="PTHR35526:SF3">
    <property type="entry name" value="ANTI-SIGMA-F FACTOR RSBW"/>
    <property type="match status" value="1"/>
</dbReference>
<keyword evidence="1" id="KW-0723">Serine/threonine-protein kinase</keyword>
<name>A0A132NL08_9ACTN</name>
<dbReference type="InterPro" id="IPR050267">
    <property type="entry name" value="Anti-sigma-factor_SerPK"/>
</dbReference>
<dbReference type="AlphaFoldDB" id="A0A132NL08"/>
<dbReference type="Pfam" id="PF13581">
    <property type="entry name" value="HATPase_c_2"/>
    <property type="match status" value="1"/>
</dbReference>
<dbReference type="CDD" id="cd16936">
    <property type="entry name" value="HATPase_RsbW-like"/>
    <property type="match status" value="1"/>
</dbReference>
<dbReference type="InterPro" id="IPR036890">
    <property type="entry name" value="HATPase_C_sf"/>
</dbReference>
<keyword evidence="6" id="KW-1185">Reference proteome</keyword>
<reference evidence="7" key="1">
    <citation type="submission" date="2015-02" db="EMBL/GenBank/DDBJ databases">
        <title>Physiological reanalysis, assessment of diazotrophy, and genome sequences of multiple isolates of Streptomyces thermoautotrophicus.</title>
        <authorList>
            <person name="MacKellar D.C."/>
            <person name="Lieber L."/>
            <person name="Norman J."/>
            <person name="Bolger A."/>
            <person name="Tobin C."/>
            <person name="Murray J.W."/>
            <person name="Friesen M."/>
            <person name="Prell J."/>
        </authorList>
    </citation>
    <scope>NUCLEOTIDE SEQUENCE [LARGE SCALE GENOMIC DNA]</scope>
    <source>
        <strain evidence="7">UBT1</strain>
    </source>
</reference>
<evidence type="ECO:0000313" key="7">
    <source>
        <dbReference type="Proteomes" id="UP000070598"/>
    </source>
</evidence>
<dbReference type="PATRIC" id="fig|1469144.10.peg.4129"/>
<feature type="domain" description="Histidine kinase/HSP90-like ATPase" evidence="2">
    <location>
        <begin position="31"/>
        <end position="124"/>
    </location>
</feature>
<evidence type="ECO:0000259" key="2">
    <source>
        <dbReference type="SMART" id="SM00387"/>
    </source>
</evidence>
<protein>
    <submittedName>
        <fullName evidence="4">Putative anti-sigma regulatory factor</fullName>
    </submittedName>
</protein>
<evidence type="ECO:0000313" key="6">
    <source>
        <dbReference type="Proteomes" id="UP000070188"/>
    </source>
</evidence>
<gene>
    <name evidence="4" type="ORF">LI90_3853</name>
    <name evidence="3" type="ORF">TH66_23280</name>
    <name evidence="5" type="ORF">TR74_02525</name>
</gene>
<accession>A0A132NL08</accession>
<keyword evidence="1" id="KW-0418">Kinase</keyword>
<sequence>MEHNVTLPGIPAMASVARHYVRELLADCPRVDDVELVVSELVGNALRHTRSGGDGSFTLRVLLKPGWVRVEVADQGGPGAPQVVRAGEEESGRGLAIVAMLADRIGHDLTVEATTVWAEFGWPT</sequence>
<reference evidence="4" key="3">
    <citation type="submission" date="2015-04" db="EMBL/GenBank/DDBJ databases">
        <title>Physiological reanalysis, assessment of diazotrophy, and genome sequences of multiple isolates of Streptomyces thermoautotrophicus.</title>
        <authorList>
            <person name="MacKellar D.C."/>
            <person name="Lieber L."/>
            <person name="Norman J."/>
            <person name="Bolger A."/>
            <person name="Tobin C."/>
            <person name="Murray J.W."/>
            <person name="Woodward J."/>
            <person name="Friesen M."/>
            <person name="Prell J."/>
        </authorList>
    </citation>
    <scope>NUCLEOTIDE SEQUENCE [LARGE SCALE GENOMIC DNA]</scope>
    <source>
        <strain evidence="4">H1</strain>
    </source>
</reference>
<dbReference type="STRING" id="1469144.LI90_3853"/>
<dbReference type="Proteomes" id="UP000070598">
    <property type="component" value="Unassembled WGS sequence"/>
</dbReference>
<keyword evidence="1" id="KW-0808">Transferase</keyword>
<reference evidence="6" key="4">
    <citation type="submission" date="2015-04" db="EMBL/GenBank/DDBJ databases">
        <title>Physiological reanalysis, assessment of diazotrophy, and genome sequences of multiple isolates of Streptomyces thermoautotrophicus.</title>
        <authorList>
            <person name="MacKellar D.C."/>
            <person name="Lieber L."/>
            <person name="Norman J."/>
            <person name="Bolger A."/>
            <person name="Tobin C."/>
            <person name="Murray J.W."/>
            <person name="Chang R."/>
            <person name="Ford T."/>
            <person name="Nguyen P.Q."/>
            <person name="Woodward J."/>
            <person name="Permingeat H."/>
            <person name="Joshi N.S."/>
            <person name="Silver P.A."/>
            <person name="Usadel B."/>
            <person name="Rutherford A.W."/>
            <person name="Friesen M."/>
            <person name="Prell J."/>
        </authorList>
    </citation>
    <scope>NUCLEOTIDE SEQUENCE [LARGE SCALE GENOMIC DNA]</scope>
    <source>
        <strain evidence="6">H1</strain>
    </source>
</reference>
<reference evidence="5 8" key="2">
    <citation type="submission" date="2015-02" db="EMBL/GenBank/DDBJ databases">
        <title>Physiological reanalysis, assessment of diazotrophy, and genome sequences of multiple isolates of Streptomyces thermoautotrophicus.</title>
        <authorList>
            <person name="MacKellar D.C."/>
            <person name="Lieber L."/>
            <person name="Norman J."/>
            <person name="Bolger A."/>
            <person name="Tobin C."/>
            <person name="Murray J.W."/>
            <person name="Prell J."/>
        </authorList>
    </citation>
    <scope>NUCLEOTIDE SEQUENCE [LARGE SCALE GENOMIC DNA]</scope>
    <source>
        <strain evidence="5 8">UBT1</strain>
    </source>
</reference>
<evidence type="ECO:0000313" key="8">
    <source>
        <dbReference type="Proteomes" id="UP000070659"/>
    </source>
</evidence>
<dbReference type="EMBL" id="JYIK01000379">
    <property type="protein sequence ID" value="KWX10623.1"/>
    <property type="molecule type" value="Genomic_DNA"/>
</dbReference>
<organism evidence="5 7">
    <name type="scientific">Carbonactinospora thermoautotrophica</name>
    <dbReference type="NCBI Taxonomy" id="1469144"/>
    <lineage>
        <taxon>Bacteria</taxon>
        <taxon>Bacillati</taxon>
        <taxon>Actinomycetota</taxon>
        <taxon>Actinomycetes</taxon>
        <taxon>Kitasatosporales</taxon>
        <taxon>Carbonactinosporaceae</taxon>
        <taxon>Carbonactinospora</taxon>
    </lineage>
</organism>
<evidence type="ECO:0000313" key="5">
    <source>
        <dbReference type="EMBL" id="KWX10623.1"/>
    </source>
</evidence>
<dbReference type="PANTHER" id="PTHR35526">
    <property type="entry name" value="ANTI-SIGMA-F FACTOR RSBW-RELATED"/>
    <property type="match status" value="1"/>
</dbReference>
<dbReference type="Proteomes" id="UP000070188">
    <property type="component" value="Unassembled WGS sequence"/>
</dbReference>
<evidence type="ECO:0000256" key="1">
    <source>
        <dbReference type="ARBA" id="ARBA00022527"/>
    </source>
</evidence>
<dbReference type="Gene3D" id="3.30.565.10">
    <property type="entry name" value="Histidine kinase-like ATPase, C-terminal domain"/>
    <property type="match status" value="1"/>
</dbReference>
<dbReference type="OrthoDB" id="3852753at2"/>
<dbReference type="EMBL" id="JYIJ01000019">
    <property type="protein sequence ID" value="KWW98164.1"/>
    <property type="molecule type" value="Genomic_DNA"/>
</dbReference>